<dbReference type="Gene3D" id="1.10.630.10">
    <property type="entry name" value="Cytochrome P450"/>
    <property type="match status" value="1"/>
</dbReference>
<evidence type="ECO:0000256" key="6">
    <source>
        <dbReference type="ARBA" id="ARBA00023033"/>
    </source>
</evidence>
<comment type="similarity">
    <text evidence="1">Belongs to the cytochrome P450 family.</text>
</comment>
<reference evidence="7 8" key="1">
    <citation type="submission" date="2024-10" db="EMBL/GenBank/DDBJ databases">
        <title>The Natural Products Discovery Center: Release of the First 8490 Sequenced Strains for Exploring Actinobacteria Biosynthetic Diversity.</title>
        <authorList>
            <person name="Kalkreuter E."/>
            <person name="Kautsar S.A."/>
            <person name="Yang D."/>
            <person name="Bader C.D."/>
            <person name="Teijaro C.N."/>
            <person name="Fluegel L."/>
            <person name="Davis C.M."/>
            <person name="Simpson J.R."/>
            <person name="Lauterbach L."/>
            <person name="Steele A.D."/>
            <person name="Gui C."/>
            <person name="Meng S."/>
            <person name="Li G."/>
            <person name="Viehrig K."/>
            <person name="Ye F."/>
            <person name="Su P."/>
            <person name="Kiefer A.F."/>
            <person name="Nichols A."/>
            <person name="Cepeda A.J."/>
            <person name="Yan W."/>
            <person name="Fan B."/>
            <person name="Jiang Y."/>
            <person name="Adhikari A."/>
            <person name="Zheng C.-J."/>
            <person name="Schuster L."/>
            <person name="Cowan T.M."/>
            <person name="Smanski M.J."/>
            <person name="Chevrette M.G."/>
            <person name="De Carvalho L.P.S."/>
            <person name="Shen B."/>
        </authorList>
    </citation>
    <scope>NUCLEOTIDE SEQUENCE [LARGE SCALE GENOMIC DNA]</scope>
    <source>
        <strain evidence="7 8">NPDC019275</strain>
    </source>
</reference>
<gene>
    <name evidence="7" type="ORF">ACH49W_27650</name>
</gene>
<keyword evidence="4" id="KW-0560">Oxidoreductase</keyword>
<dbReference type="SUPFAM" id="SSF48264">
    <property type="entry name" value="Cytochrome P450"/>
    <property type="match status" value="1"/>
</dbReference>
<keyword evidence="3" id="KW-0479">Metal-binding</keyword>
<dbReference type="PANTHER" id="PTHR46696">
    <property type="entry name" value="P450, PUTATIVE (EUROFUNG)-RELATED"/>
    <property type="match status" value="1"/>
</dbReference>
<organism evidence="7 8">
    <name type="scientific">Nocardia xishanensis</name>
    <dbReference type="NCBI Taxonomy" id="238964"/>
    <lineage>
        <taxon>Bacteria</taxon>
        <taxon>Bacillati</taxon>
        <taxon>Actinomycetota</taxon>
        <taxon>Actinomycetes</taxon>
        <taxon>Mycobacteriales</taxon>
        <taxon>Nocardiaceae</taxon>
        <taxon>Nocardia</taxon>
    </lineage>
</organism>
<name>A0ABW7X7R0_9NOCA</name>
<dbReference type="RefSeq" id="WP_397094506.1">
    <property type="nucleotide sequence ID" value="NZ_JBIRYO010000022.1"/>
</dbReference>
<dbReference type="InterPro" id="IPR002397">
    <property type="entry name" value="Cyt_P450_B"/>
</dbReference>
<keyword evidence="2" id="KW-0349">Heme</keyword>
<accession>A0ABW7X7R0</accession>
<evidence type="ECO:0000256" key="3">
    <source>
        <dbReference type="ARBA" id="ARBA00022723"/>
    </source>
</evidence>
<dbReference type="Pfam" id="PF00067">
    <property type="entry name" value="p450"/>
    <property type="match status" value="1"/>
</dbReference>
<dbReference type="PANTHER" id="PTHR46696:SF1">
    <property type="entry name" value="CYTOCHROME P450 YJIB-RELATED"/>
    <property type="match status" value="1"/>
</dbReference>
<protein>
    <submittedName>
        <fullName evidence="7">Cytochrome P450</fullName>
    </submittedName>
</protein>
<keyword evidence="8" id="KW-1185">Reference proteome</keyword>
<proteinExistence type="inferred from homology"/>
<evidence type="ECO:0000256" key="5">
    <source>
        <dbReference type="ARBA" id="ARBA00023004"/>
    </source>
</evidence>
<keyword evidence="6" id="KW-0503">Monooxygenase</keyword>
<dbReference type="Proteomes" id="UP001611415">
    <property type="component" value="Unassembled WGS sequence"/>
</dbReference>
<evidence type="ECO:0000256" key="1">
    <source>
        <dbReference type="ARBA" id="ARBA00010617"/>
    </source>
</evidence>
<keyword evidence="5" id="KW-0408">Iron</keyword>
<evidence type="ECO:0000313" key="7">
    <source>
        <dbReference type="EMBL" id="MFI2477170.1"/>
    </source>
</evidence>
<dbReference type="InterPro" id="IPR036396">
    <property type="entry name" value="Cyt_P450_sf"/>
</dbReference>
<evidence type="ECO:0000256" key="2">
    <source>
        <dbReference type="ARBA" id="ARBA00022617"/>
    </source>
</evidence>
<dbReference type="PRINTS" id="PR00359">
    <property type="entry name" value="BP450"/>
</dbReference>
<evidence type="ECO:0000256" key="4">
    <source>
        <dbReference type="ARBA" id="ARBA00023002"/>
    </source>
</evidence>
<dbReference type="EMBL" id="JBIRYO010000022">
    <property type="protein sequence ID" value="MFI2477170.1"/>
    <property type="molecule type" value="Genomic_DNA"/>
</dbReference>
<evidence type="ECO:0000313" key="8">
    <source>
        <dbReference type="Proteomes" id="UP001611415"/>
    </source>
</evidence>
<comment type="caution">
    <text evidence="7">The sequence shown here is derived from an EMBL/GenBank/DDBJ whole genome shotgun (WGS) entry which is preliminary data.</text>
</comment>
<dbReference type="InterPro" id="IPR001128">
    <property type="entry name" value="Cyt_P450"/>
</dbReference>
<sequence>MRTERCREVLADKLMGAGVRQIFDAGFAADPWPVLSALRREGGMHRVRTPDGPPAWLVTRHTDVRAALSDERLTADVTKAGPIDYAGFAVPPPMDTLLVADPEDHARLRRLITGEIAPRKSAEWDERAIDLVDRLLRDTDTDPKVDLVARLAIPLPAAVLGELLGLADAEREALLAWANSTLIPGATAPRARDTLAAMRTLVDAVIARAGAGTAVGRLVAARDETGSPSADELTGVLFYLLFVWYEVLADLIAGALLTLVAEPAHRRAFRAATDRRRAVDELLRYLSPQVLAGPRFATTDLDIGGYTVKAGQTVLLCLAGANRDPAAFDRPDRFDPNRTRNAQLGLGHGPHSCLGTALVHGVAGAVLTHFCDRWPQTTLTTPPREIPWRSGFRHRGPLILPVALA</sequence>